<sequence>TLQDDIPEIELIIKASTIDGRRKGACLFGQEYFMDLYLLAELKTISLKVTTVDMLRPPHDFRSKFDSTPPPILIDRGEPVLENEKIERYIMKNIPGGHNLFVSDKETLGKFKVMLTKNDDHSKQAFENQLKKIEQHLAKRKTRYLTGDTLCCFDCELMTRLQHIRVAGKFSISFRHLDPKSVRFRQVLHRIRNIRVVYLPVAIHVPHVQS</sequence>
<evidence type="ECO:0000256" key="2">
    <source>
        <dbReference type="ARBA" id="ARBA00007655"/>
    </source>
</evidence>
<keyword evidence="3" id="KW-0812">Transmembrane</keyword>
<organism evidence="7 8">
    <name type="scientific">Euroglyphus maynei</name>
    <name type="common">Mayne's house dust mite</name>
    <dbReference type="NCBI Taxonomy" id="6958"/>
    <lineage>
        <taxon>Eukaryota</taxon>
        <taxon>Metazoa</taxon>
        <taxon>Ecdysozoa</taxon>
        <taxon>Arthropoda</taxon>
        <taxon>Chelicerata</taxon>
        <taxon>Arachnida</taxon>
        <taxon>Acari</taxon>
        <taxon>Acariformes</taxon>
        <taxon>Sarcoptiformes</taxon>
        <taxon>Astigmata</taxon>
        <taxon>Psoroptidia</taxon>
        <taxon>Analgoidea</taxon>
        <taxon>Pyroglyphidae</taxon>
        <taxon>Pyroglyphinae</taxon>
        <taxon>Euroglyphus</taxon>
    </lineage>
</organism>
<accession>A0A1Y3BKX8</accession>
<comment type="subcellular location">
    <subcellularLocation>
        <location evidence="1">Membrane</location>
        <topology evidence="1">Single-pass membrane protein</topology>
    </subcellularLocation>
</comment>
<dbReference type="GO" id="GO:0005737">
    <property type="term" value="C:cytoplasm"/>
    <property type="evidence" value="ECO:0007669"/>
    <property type="project" value="TreeGrafter"/>
</dbReference>
<proteinExistence type="inferred from homology"/>
<dbReference type="SUPFAM" id="SSF47616">
    <property type="entry name" value="GST C-terminal domain-like"/>
    <property type="match status" value="1"/>
</dbReference>
<dbReference type="OrthoDB" id="1935530at2759"/>
<feature type="non-terminal residue" evidence="7">
    <location>
        <position position="1"/>
    </location>
</feature>
<evidence type="ECO:0000313" key="8">
    <source>
        <dbReference type="Proteomes" id="UP000194236"/>
    </source>
</evidence>
<dbReference type="EMBL" id="MUJZ01021256">
    <property type="protein sequence ID" value="OTF79815.1"/>
    <property type="molecule type" value="Genomic_DNA"/>
</dbReference>
<evidence type="ECO:0000256" key="4">
    <source>
        <dbReference type="ARBA" id="ARBA00022989"/>
    </source>
</evidence>
<dbReference type="PANTHER" id="PTHR43920:SF5">
    <property type="entry name" value="CHLORIDE INTRACELLULAR CHANNEL CLIC"/>
    <property type="match status" value="1"/>
</dbReference>
<keyword evidence="4" id="KW-1133">Transmembrane helix</keyword>
<evidence type="ECO:0000256" key="3">
    <source>
        <dbReference type="ARBA" id="ARBA00022692"/>
    </source>
</evidence>
<reference evidence="7 8" key="1">
    <citation type="submission" date="2017-03" db="EMBL/GenBank/DDBJ databases">
        <title>Genome Survey of Euroglyphus maynei.</title>
        <authorList>
            <person name="Arlian L.G."/>
            <person name="Morgan M.S."/>
            <person name="Rider S.D."/>
        </authorList>
    </citation>
    <scope>NUCLEOTIDE SEQUENCE [LARGE SCALE GENOMIC DNA]</scope>
    <source>
        <strain evidence="7">Arlian Lab</strain>
        <tissue evidence="7">Whole body</tissue>
    </source>
</reference>
<dbReference type="GO" id="GO:0005254">
    <property type="term" value="F:chloride channel activity"/>
    <property type="evidence" value="ECO:0007669"/>
    <property type="project" value="TreeGrafter"/>
</dbReference>
<dbReference type="PANTHER" id="PTHR43920">
    <property type="entry name" value="CHLORIDE INTRACELLULAR CHANNEL, ISOFORM A"/>
    <property type="match status" value="1"/>
</dbReference>
<name>A0A1Y3BKX8_EURMA</name>
<dbReference type="InterPro" id="IPR036282">
    <property type="entry name" value="Glutathione-S-Trfase_C_sf"/>
</dbReference>
<dbReference type="InterPro" id="IPR053823">
    <property type="entry name" value="CLIC_N"/>
</dbReference>
<gene>
    <name evidence="7" type="ORF">BLA29_009570</name>
</gene>
<dbReference type="Pfam" id="PF22441">
    <property type="entry name" value="CLIC-like_N"/>
    <property type="match status" value="1"/>
</dbReference>
<dbReference type="SUPFAM" id="SSF52833">
    <property type="entry name" value="Thioredoxin-like"/>
    <property type="match status" value="1"/>
</dbReference>
<protein>
    <recommendedName>
        <fullName evidence="6">CLIC N-terminal domain-containing protein</fullName>
    </recommendedName>
</protein>
<dbReference type="InterPro" id="IPR036249">
    <property type="entry name" value="Thioredoxin-like_sf"/>
</dbReference>
<comment type="caution">
    <text evidence="7">The sequence shown here is derived from an EMBL/GenBank/DDBJ whole genome shotgun (WGS) entry which is preliminary data.</text>
</comment>
<dbReference type="Gene3D" id="1.20.1050.10">
    <property type="match status" value="1"/>
</dbReference>
<evidence type="ECO:0000256" key="5">
    <source>
        <dbReference type="ARBA" id="ARBA00023136"/>
    </source>
</evidence>
<keyword evidence="8" id="KW-1185">Reference proteome</keyword>
<evidence type="ECO:0000256" key="1">
    <source>
        <dbReference type="ARBA" id="ARBA00004167"/>
    </source>
</evidence>
<dbReference type="FunFam" id="3.40.30.10:FF:000188">
    <property type="entry name" value="Chloride intracellular channel exc-4"/>
    <property type="match status" value="1"/>
</dbReference>
<keyword evidence="5" id="KW-0472">Membrane</keyword>
<dbReference type="AlphaFoldDB" id="A0A1Y3BKX8"/>
<feature type="domain" description="CLIC N-terminal" evidence="6">
    <location>
        <begin position="7"/>
        <end position="92"/>
    </location>
</feature>
<dbReference type="Proteomes" id="UP000194236">
    <property type="component" value="Unassembled WGS sequence"/>
</dbReference>
<evidence type="ECO:0000259" key="6">
    <source>
        <dbReference type="Pfam" id="PF22441"/>
    </source>
</evidence>
<evidence type="ECO:0000313" key="7">
    <source>
        <dbReference type="EMBL" id="OTF79815.1"/>
    </source>
</evidence>
<dbReference type="GO" id="GO:0016324">
    <property type="term" value="C:apical plasma membrane"/>
    <property type="evidence" value="ECO:0007669"/>
    <property type="project" value="TreeGrafter"/>
</dbReference>
<comment type="similarity">
    <text evidence="2">Belongs to the chloride channel CLIC family.</text>
</comment>
<dbReference type="Gene3D" id="3.40.30.10">
    <property type="entry name" value="Glutaredoxin"/>
    <property type="match status" value="1"/>
</dbReference>